<keyword evidence="2" id="KW-1133">Transmembrane helix</keyword>
<keyword evidence="2" id="KW-0812">Transmembrane</keyword>
<dbReference type="EMBL" id="CADCVQ010000119">
    <property type="protein sequence ID" value="CAA9513136.1"/>
    <property type="molecule type" value="Genomic_DNA"/>
</dbReference>
<feature type="region of interest" description="Disordered" evidence="1">
    <location>
        <begin position="210"/>
        <end position="241"/>
    </location>
</feature>
<evidence type="ECO:0008006" key="4">
    <source>
        <dbReference type="Google" id="ProtNLM"/>
    </source>
</evidence>
<protein>
    <recommendedName>
        <fullName evidence="4">DUF916 domain-containing protein</fullName>
    </recommendedName>
</protein>
<accession>A0A6J4T4U9</accession>
<reference evidence="3" key="1">
    <citation type="submission" date="2020-02" db="EMBL/GenBank/DDBJ databases">
        <authorList>
            <person name="Meier V. D."/>
        </authorList>
    </citation>
    <scope>NUCLEOTIDE SEQUENCE</scope>
    <source>
        <strain evidence="3">AVDCRST_MAG67</strain>
    </source>
</reference>
<sequence>MTSGASHYAGIVAFDAADVTAAARDKKRRGTSFTISRITRQALPITVRLPGPLTRKLTLRSVKLVVTPAGAGLVLGLRPGGTVLTQGAKVKLRVSRAQRTILRDASALGQLFPGSKLDFRIPWSGRPTAGEYRVRGVIRPAGAAPVWIDRIVTFTPAKVKALKSETPPVAADTAATAGLPSWVWLALTGAGALLLALALAFWRFARRVGRSSGAPSAPPPLVRRDSVPDAREHDRHDRTAA</sequence>
<organism evidence="3">
    <name type="scientific">uncultured Solirubrobacteraceae bacterium</name>
    <dbReference type="NCBI Taxonomy" id="1162706"/>
    <lineage>
        <taxon>Bacteria</taxon>
        <taxon>Bacillati</taxon>
        <taxon>Actinomycetota</taxon>
        <taxon>Thermoleophilia</taxon>
        <taxon>Solirubrobacterales</taxon>
        <taxon>Solirubrobacteraceae</taxon>
        <taxon>environmental samples</taxon>
    </lineage>
</organism>
<evidence type="ECO:0000313" key="3">
    <source>
        <dbReference type="EMBL" id="CAA9513136.1"/>
    </source>
</evidence>
<proteinExistence type="predicted"/>
<gene>
    <name evidence="3" type="ORF">AVDCRST_MAG67-2921</name>
</gene>
<name>A0A6J4T4U9_9ACTN</name>
<evidence type="ECO:0000256" key="1">
    <source>
        <dbReference type="SAM" id="MobiDB-lite"/>
    </source>
</evidence>
<evidence type="ECO:0000256" key="2">
    <source>
        <dbReference type="SAM" id="Phobius"/>
    </source>
</evidence>
<dbReference type="AlphaFoldDB" id="A0A6J4T4U9"/>
<keyword evidence="2" id="KW-0472">Membrane</keyword>
<feature type="transmembrane region" description="Helical" evidence="2">
    <location>
        <begin position="182"/>
        <end position="202"/>
    </location>
</feature>
<feature type="compositionally biased region" description="Basic and acidic residues" evidence="1">
    <location>
        <begin position="222"/>
        <end position="241"/>
    </location>
</feature>